<comment type="caution">
    <text evidence="1">The sequence shown here is derived from an EMBL/GenBank/DDBJ whole genome shotgun (WGS) entry which is preliminary data.</text>
</comment>
<protein>
    <submittedName>
        <fullName evidence="1">Uncharacterized protein</fullName>
    </submittedName>
</protein>
<evidence type="ECO:0000313" key="1">
    <source>
        <dbReference type="EMBL" id="KAI9462645.1"/>
    </source>
</evidence>
<evidence type="ECO:0000313" key="2">
    <source>
        <dbReference type="Proteomes" id="UP001207468"/>
    </source>
</evidence>
<sequence length="351" mass="40324">MEASPCERRQVTINTLPDDVLVEIFHFYVIVDSSYWDNQTNEWHTLVHVCRRWRHVVFASPRRLNLQLEYTGKRPMSEMLDGWPAFPVEIRRRFNFSNSWGNLVGALESEHHHRICQINLFNIPTSEWERFAAAMQKPFPELTYLRFWAEDNTVTSLSDLFLGGSAPLLRCLWLENCPFPGIPKLLLSSNQLVFLYLFDIPRSGDISPQDLVTALSVLSKLETLYLGFQSPLYPASGPPPPLTRSILPALIRLEFKGVHEYLEDLLAQIEAPLLSTLYVTFFMDIDFVLPQLHRLISQVQFFNSCDMATVHTSDRAIQFTISKGLQLILSISLHFGSAQHHGFCSSITLER</sequence>
<reference evidence="1" key="1">
    <citation type="submission" date="2021-03" db="EMBL/GenBank/DDBJ databases">
        <title>Evolutionary priming and transition to the ectomycorrhizal habit in an iconic lineage of mushroom-forming fungi: is preadaptation a requirement?</title>
        <authorList>
            <consortium name="DOE Joint Genome Institute"/>
            <person name="Looney B.P."/>
            <person name="Miyauchi S."/>
            <person name="Morin E."/>
            <person name="Drula E."/>
            <person name="Courty P.E."/>
            <person name="Chicoki N."/>
            <person name="Fauchery L."/>
            <person name="Kohler A."/>
            <person name="Kuo A."/>
            <person name="LaButti K."/>
            <person name="Pangilinan J."/>
            <person name="Lipzen A."/>
            <person name="Riley R."/>
            <person name="Andreopoulos W."/>
            <person name="He G."/>
            <person name="Johnson J."/>
            <person name="Barry K.W."/>
            <person name="Grigoriev I.V."/>
            <person name="Nagy L."/>
            <person name="Hibbett D."/>
            <person name="Henrissat B."/>
            <person name="Matheny P.B."/>
            <person name="Labbe J."/>
            <person name="Martin A.F."/>
        </authorList>
    </citation>
    <scope>NUCLEOTIDE SEQUENCE</scope>
    <source>
        <strain evidence="1">BPL698</strain>
    </source>
</reference>
<dbReference type="Proteomes" id="UP001207468">
    <property type="component" value="Unassembled WGS sequence"/>
</dbReference>
<dbReference type="EMBL" id="JAGFNK010000166">
    <property type="protein sequence ID" value="KAI9462645.1"/>
    <property type="molecule type" value="Genomic_DNA"/>
</dbReference>
<organism evidence="1 2">
    <name type="scientific">Russula earlei</name>
    <dbReference type="NCBI Taxonomy" id="71964"/>
    <lineage>
        <taxon>Eukaryota</taxon>
        <taxon>Fungi</taxon>
        <taxon>Dikarya</taxon>
        <taxon>Basidiomycota</taxon>
        <taxon>Agaricomycotina</taxon>
        <taxon>Agaricomycetes</taxon>
        <taxon>Russulales</taxon>
        <taxon>Russulaceae</taxon>
        <taxon>Russula</taxon>
    </lineage>
</organism>
<accession>A0ACC0U601</accession>
<name>A0ACC0U601_9AGAM</name>
<gene>
    <name evidence="1" type="ORF">F5148DRAFT_215640</name>
</gene>
<keyword evidence="2" id="KW-1185">Reference proteome</keyword>
<proteinExistence type="predicted"/>